<proteinExistence type="predicted"/>
<dbReference type="AlphaFoldDB" id="A0A8G0LIB4"/>
<protein>
    <submittedName>
        <fullName evidence="1">Uncharacterized protein</fullName>
    </submittedName>
</protein>
<dbReference type="EMBL" id="CP075868">
    <property type="protein sequence ID" value="QYT02848.1"/>
    <property type="molecule type" value="Genomic_DNA"/>
</dbReference>
<accession>A0A8G0LIB4</accession>
<evidence type="ECO:0000313" key="1">
    <source>
        <dbReference type="EMBL" id="QYT02848.1"/>
    </source>
</evidence>
<evidence type="ECO:0000313" key="2">
    <source>
        <dbReference type="Proteomes" id="UP000826661"/>
    </source>
</evidence>
<reference evidence="1 2" key="1">
    <citation type="journal article" date="2021" name="BMC Genomics">
        <title>Telomere-to-telomere genome assembly of asparaginase-producing Trichoderma simmonsii.</title>
        <authorList>
            <person name="Chung D."/>
            <person name="Kwon Y.M."/>
            <person name="Yang Y."/>
        </authorList>
    </citation>
    <scope>NUCLEOTIDE SEQUENCE [LARGE SCALE GENOMIC DNA]</scope>
    <source>
        <strain evidence="1 2">GH-Sj1</strain>
    </source>
</reference>
<gene>
    <name evidence="1" type="ORF">H0G86_009832</name>
</gene>
<name>A0A8G0LIB4_9HYPO</name>
<sequence>MEPSRMVQHMASYTSYEGSSSGMCLPHKEHTARGMPCCTLNVHNVLHMAPCKTDTQHRHGKSQSSCVGMSYSFDHTSGYRCRDSAS</sequence>
<organism evidence="1 2">
    <name type="scientific">Trichoderma simmonsii</name>
    <dbReference type="NCBI Taxonomy" id="1491479"/>
    <lineage>
        <taxon>Eukaryota</taxon>
        <taxon>Fungi</taxon>
        <taxon>Dikarya</taxon>
        <taxon>Ascomycota</taxon>
        <taxon>Pezizomycotina</taxon>
        <taxon>Sordariomycetes</taxon>
        <taxon>Hypocreomycetidae</taxon>
        <taxon>Hypocreales</taxon>
        <taxon>Hypocreaceae</taxon>
        <taxon>Trichoderma</taxon>
    </lineage>
</organism>
<dbReference type="Proteomes" id="UP000826661">
    <property type="component" value="Chromosome V"/>
</dbReference>
<keyword evidence="2" id="KW-1185">Reference proteome</keyword>